<evidence type="ECO:0000313" key="6">
    <source>
        <dbReference type="RefSeq" id="XP_022444153.1"/>
    </source>
</evidence>
<dbReference type="RefSeq" id="XP_022444153.1">
    <property type="nucleotide sequence ID" value="XM_022588445.2"/>
</dbReference>
<keyword evidence="4" id="KW-0472">Membrane</keyword>
<keyword evidence="5" id="KW-1185">Reference proteome</keyword>
<evidence type="ECO:0000313" key="5">
    <source>
        <dbReference type="Proteomes" id="UP000248483"/>
    </source>
</evidence>
<protein>
    <submittedName>
        <fullName evidence="6">Germ cell-specific gene 1-like protein isoform X2</fullName>
    </submittedName>
</protein>
<dbReference type="Gene3D" id="1.20.140.150">
    <property type="match status" value="1"/>
</dbReference>
<organism evidence="5 6">
    <name type="scientific">Delphinapterus leucas</name>
    <name type="common">Beluga whale</name>
    <dbReference type="NCBI Taxonomy" id="9749"/>
    <lineage>
        <taxon>Eukaryota</taxon>
        <taxon>Metazoa</taxon>
        <taxon>Chordata</taxon>
        <taxon>Craniata</taxon>
        <taxon>Vertebrata</taxon>
        <taxon>Euteleostomi</taxon>
        <taxon>Mammalia</taxon>
        <taxon>Eutheria</taxon>
        <taxon>Laurasiatheria</taxon>
        <taxon>Artiodactyla</taxon>
        <taxon>Whippomorpha</taxon>
        <taxon>Cetacea</taxon>
        <taxon>Odontoceti</taxon>
        <taxon>Monodontidae</taxon>
        <taxon>Delphinapterus</taxon>
    </lineage>
</organism>
<evidence type="ECO:0000256" key="3">
    <source>
        <dbReference type="ARBA" id="ARBA00022989"/>
    </source>
</evidence>
<proteinExistence type="predicted"/>
<sequence length="284" mass="32074">MPHTWAALTWLTAPHPSGSAGTPAPGTPSLIPGAEDSRCQILWPLTLLPPNSLTLGSCFLLVSVSPTRPSSRQGPCLSHLSLSPAPSTVLAHSRGSVVTCRRKEGSHEARKEGRKEGRFGQKTRCGFCSRIPHCRSGLLGMVAHMMYTQVFQVTVSLGPEDWRPHSWDYGWSFCLAWGSFTCCMAASVTTLNSYTKTVIEFRHKRKVFEQGYREEPTFIDPEAIKYFRERMEKGDGHEEDFRLDCRHERYPARYQPHMGDSWPRSSAQEVPELNRQCWVLGHWV</sequence>
<gene>
    <name evidence="6" type="primary">GSG1L</name>
</gene>
<evidence type="ECO:0000256" key="1">
    <source>
        <dbReference type="ARBA" id="ARBA00004141"/>
    </source>
</evidence>
<dbReference type="InterPro" id="IPR050579">
    <property type="entry name" value="PMP-22/EMP/MP20-like"/>
</dbReference>
<dbReference type="AlphaFoldDB" id="A0A2Y9PN26"/>
<dbReference type="FunFam" id="1.20.140.150:FF:000094">
    <property type="entry name" value="germ cell-specific gene 1-like protein"/>
    <property type="match status" value="1"/>
</dbReference>
<dbReference type="PANTHER" id="PTHR10671:SF35">
    <property type="entry name" value="GERM CELL-SPECIFIC GENE 1-LIKE PROTEIN"/>
    <property type="match status" value="1"/>
</dbReference>
<dbReference type="GO" id="GO:0098839">
    <property type="term" value="C:postsynaptic density membrane"/>
    <property type="evidence" value="ECO:0007669"/>
    <property type="project" value="TreeGrafter"/>
</dbReference>
<evidence type="ECO:0000256" key="4">
    <source>
        <dbReference type="ARBA" id="ARBA00023136"/>
    </source>
</evidence>
<accession>A0A2Y9PN26</accession>
<keyword evidence="2" id="KW-0812">Transmembrane</keyword>
<dbReference type="Proteomes" id="UP000248483">
    <property type="component" value="Unplaced"/>
</dbReference>
<keyword evidence="3" id="KW-1133">Transmembrane helix</keyword>
<reference evidence="6" key="1">
    <citation type="submission" date="2025-08" db="UniProtKB">
        <authorList>
            <consortium name="RefSeq"/>
        </authorList>
    </citation>
    <scope>IDENTIFICATION</scope>
    <source>
        <tissue evidence="6">Blood</tissue>
    </source>
</reference>
<evidence type="ECO:0000256" key="2">
    <source>
        <dbReference type="ARBA" id="ARBA00022692"/>
    </source>
</evidence>
<comment type="subcellular location">
    <subcellularLocation>
        <location evidence="1">Membrane</location>
        <topology evidence="1">Multi-pass membrane protein</topology>
    </subcellularLocation>
</comment>
<dbReference type="GeneID" id="111182208"/>
<name>A0A2Y9PN26_DELLE</name>
<dbReference type="PANTHER" id="PTHR10671">
    <property type="entry name" value="EPITHELIAL MEMBRANE PROTEIN-RELATED"/>
    <property type="match status" value="1"/>
</dbReference>
<dbReference type="CTD" id="146395"/>